<evidence type="ECO:0000256" key="1">
    <source>
        <dbReference type="ARBA" id="ARBA00010236"/>
    </source>
</evidence>
<evidence type="ECO:0000313" key="3">
    <source>
        <dbReference type="EMBL" id="GBG30563.1"/>
    </source>
</evidence>
<organism evidence="3 4">
    <name type="scientific">Hondaea fermentalgiana</name>
    <dbReference type="NCBI Taxonomy" id="2315210"/>
    <lineage>
        <taxon>Eukaryota</taxon>
        <taxon>Sar</taxon>
        <taxon>Stramenopiles</taxon>
        <taxon>Bigyra</taxon>
        <taxon>Labyrinthulomycetes</taxon>
        <taxon>Thraustochytrida</taxon>
        <taxon>Thraustochytriidae</taxon>
        <taxon>Hondaea</taxon>
    </lineage>
</organism>
<reference evidence="3 4" key="1">
    <citation type="submission" date="2017-12" db="EMBL/GenBank/DDBJ databases">
        <title>Sequencing, de novo assembly and annotation of complete genome of a new Thraustochytrid species, strain FCC1311.</title>
        <authorList>
            <person name="Sedici K."/>
            <person name="Godart F."/>
            <person name="Aiese Cigliano R."/>
            <person name="Sanseverino W."/>
            <person name="Barakat M."/>
            <person name="Ortet P."/>
            <person name="Marechal E."/>
            <person name="Cagnac O."/>
            <person name="Amato A."/>
        </authorList>
    </citation>
    <scope>NUCLEOTIDE SEQUENCE [LARGE SCALE GENOMIC DNA]</scope>
</reference>
<dbReference type="OrthoDB" id="207148at2759"/>
<sequence length="434" mass="48589">MAAFSKRAEGLPLPVKIALSVCGLLLLILMLNQATSNDATVSKLLGASHANEVPDDSALEVDVNPTDPIDFQENGLPIYPDTPASEKGKFVKGKSVYTREQVDEMNRKIEELAQNVIKRIEAGPPKCMPKICAEKYKFRDTTKTTGLKVGLTSIPGSGNTWMRSVVRAGTRLYTGSVYRDGNLIKNGFVGEKLDVKDPATAVIKSHHGFHYKHPIWKFCDANIHVIRSPFDAFLAECNRHGGGHTGSLDRNVLIKKCTNFASHKIGRIKNMYDVWEKESKGELKTRQGPTVRVHLQEDHAMPIATLFYEDMERDFTRATAYLLSFLQVFMEDEPEWPDAYEGLICALSEGQQQEKIHRHAKEPPPGEIFRTPSGEPNEISQALCKAVEDLWNEDKWGPCNGHYQKDRTDIVKHPRMHDIPENVCEAGESPDPTV</sequence>
<dbReference type="InterPro" id="IPR027417">
    <property type="entry name" value="P-loop_NTPase"/>
</dbReference>
<evidence type="ECO:0000256" key="2">
    <source>
        <dbReference type="SAM" id="SignalP"/>
    </source>
</evidence>
<feature type="signal peptide" evidence="2">
    <location>
        <begin position="1"/>
        <end position="36"/>
    </location>
</feature>
<accession>A0A2R5GPL5</accession>
<dbReference type="InParanoid" id="A0A2R5GPL5"/>
<feature type="chain" id="PRO_5015338941" evidence="2">
    <location>
        <begin position="37"/>
        <end position="434"/>
    </location>
</feature>
<dbReference type="EMBL" id="BEYU01000078">
    <property type="protein sequence ID" value="GBG30563.1"/>
    <property type="molecule type" value="Genomic_DNA"/>
</dbReference>
<dbReference type="InterPro" id="IPR051589">
    <property type="entry name" value="Sialate-O-sulfotransferase"/>
</dbReference>
<keyword evidence="2" id="KW-0732">Signal</keyword>
<proteinExistence type="inferred from homology"/>
<protein>
    <submittedName>
        <fullName evidence="3">WSC domain-containing protein 1</fullName>
    </submittedName>
</protein>
<dbReference type="AlphaFoldDB" id="A0A2R5GPL5"/>
<name>A0A2R5GPL5_9STRA</name>
<dbReference type="PANTHER" id="PTHR45964:SF5">
    <property type="entry name" value="WSCD FAMILY MEMBER CG9164"/>
    <property type="match status" value="1"/>
</dbReference>
<gene>
    <name evidence="3" type="ORF">FCC1311_067832</name>
</gene>
<dbReference type="Proteomes" id="UP000241890">
    <property type="component" value="Unassembled WGS sequence"/>
</dbReference>
<dbReference type="SUPFAM" id="SSF52540">
    <property type="entry name" value="P-loop containing nucleoside triphosphate hydrolases"/>
    <property type="match status" value="1"/>
</dbReference>
<keyword evidence="4" id="KW-1185">Reference proteome</keyword>
<comment type="caution">
    <text evidence="3">The sequence shown here is derived from an EMBL/GenBank/DDBJ whole genome shotgun (WGS) entry which is preliminary data.</text>
</comment>
<evidence type="ECO:0000313" key="4">
    <source>
        <dbReference type="Proteomes" id="UP000241890"/>
    </source>
</evidence>
<dbReference type="Gene3D" id="3.40.50.300">
    <property type="entry name" value="P-loop containing nucleotide triphosphate hydrolases"/>
    <property type="match status" value="1"/>
</dbReference>
<dbReference type="PANTHER" id="PTHR45964">
    <property type="entry name" value="WSCD FAMILY MEMBER CG9164"/>
    <property type="match status" value="1"/>
</dbReference>
<comment type="similarity">
    <text evidence="1">Belongs to the WSCD family.</text>
</comment>